<evidence type="ECO:0008006" key="4">
    <source>
        <dbReference type="Google" id="ProtNLM"/>
    </source>
</evidence>
<feature type="compositionally biased region" description="Polar residues" evidence="1">
    <location>
        <begin position="160"/>
        <end position="169"/>
    </location>
</feature>
<keyword evidence="3" id="KW-1185">Reference proteome</keyword>
<protein>
    <recommendedName>
        <fullName evidence="4">Retrotransposon gag domain-containing protein</fullName>
    </recommendedName>
</protein>
<sequence length="213" mass="24053">MEVPNVPFRMNLVDMGSVNLRNHSPVTGVSDKASRLECPKFDGSDFRGWWTKLEQYFEAEAIPEASKDRFGFGQFDNPMKELVNLKQQGTVEQFQDMFVDLLNHLHLLESYALSIFLSNLKPEISHYLDLFERSTLMEAFQLVRKIELFLFGLTRKSSTPLHNSPRTLLSPSAMSGYSPSSTRMGPVSQSLSNALVSKSGTRPIPLAVLVEHK</sequence>
<gene>
    <name evidence="2" type="ORF">PVK06_030011</name>
</gene>
<dbReference type="EMBL" id="JARKNE010000009">
    <property type="protein sequence ID" value="KAK5802420.1"/>
    <property type="molecule type" value="Genomic_DNA"/>
</dbReference>
<evidence type="ECO:0000256" key="1">
    <source>
        <dbReference type="SAM" id="MobiDB-lite"/>
    </source>
</evidence>
<comment type="caution">
    <text evidence="2">The sequence shown here is derived from an EMBL/GenBank/DDBJ whole genome shotgun (WGS) entry which is preliminary data.</text>
</comment>
<organism evidence="2 3">
    <name type="scientific">Gossypium arboreum</name>
    <name type="common">Tree cotton</name>
    <name type="synonym">Gossypium nanking</name>
    <dbReference type="NCBI Taxonomy" id="29729"/>
    <lineage>
        <taxon>Eukaryota</taxon>
        <taxon>Viridiplantae</taxon>
        <taxon>Streptophyta</taxon>
        <taxon>Embryophyta</taxon>
        <taxon>Tracheophyta</taxon>
        <taxon>Spermatophyta</taxon>
        <taxon>Magnoliopsida</taxon>
        <taxon>eudicotyledons</taxon>
        <taxon>Gunneridae</taxon>
        <taxon>Pentapetalae</taxon>
        <taxon>rosids</taxon>
        <taxon>malvids</taxon>
        <taxon>Malvales</taxon>
        <taxon>Malvaceae</taxon>
        <taxon>Malvoideae</taxon>
        <taxon>Gossypium</taxon>
    </lineage>
</organism>
<name>A0ABR0NM48_GOSAR</name>
<evidence type="ECO:0000313" key="3">
    <source>
        <dbReference type="Proteomes" id="UP001358586"/>
    </source>
</evidence>
<dbReference type="Proteomes" id="UP001358586">
    <property type="component" value="Chromosome 9"/>
</dbReference>
<feature type="region of interest" description="Disordered" evidence="1">
    <location>
        <begin position="160"/>
        <end position="183"/>
    </location>
</feature>
<reference evidence="2 3" key="1">
    <citation type="submission" date="2023-03" db="EMBL/GenBank/DDBJ databases">
        <title>WGS of Gossypium arboreum.</title>
        <authorList>
            <person name="Yu D."/>
        </authorList>
    </citation>
    <scope>NUCLEOTIDE SEQUENCE [LARGE SCALE GENOMIC DNA]</scope>
    <source>
        <tissue evidence="2">Leaf</tissue>
    </source>
</reference>
<accession>A0ABR0NM48</accession>
<evidence type="ECO:0000313" key="2">
    <source>
        <dbReference type="EMBL" id="KAK5802420.1"/>
    </source>
</evidence>
<feature type="compositionally biased region" description="Low complexity" evidence="1">
    <location>
        <begin position="170"/>
        <end position="181"/>
    </location>
</feature>
<proteinExistence type="predicted"/>